<dbReference type="OrthoDB" id="9812295at2"/>
<evidence type="ECO:0000313" key="4">
    <source>
        <dbReference type="EMBL" id="MFC2997046.1"/>
    </source>
</evidence>
<keyword evidence="7" id="KW-1185">Reference proteome</keyword>
<dbReference type="Proteomes" id="UP001595455">
    <property type="component" value="Unassembled WGS sequence"/>
</dbReference>
<reference evidence="5 6" key="2">
    <citation type="submission" date="2018-08" db="EMBL/GenBank/DDBJ databases">
        <title>The draft genome of Acinetobacter sichuanensis strain WCHAc060041.</title>
        <authorList>
            <person name="Qin J."/>
            <person name="Feng Y."/>
            <person name="Zong Z."/>
        </authorList>
    </citation>
    <scope>NUCLEOTIDE SEQUENCE [LARGE SCALE GENOMIC DNA]</scope>
    <source>
        <strain evidence="5 6">WCHAc060041</strain>
    </source>
</reference>
<dbReference type="InterPro" id="IPR005025">
    <property type="entry name" value="FMN_Rdtase-like_dom"/>
</dbReference>
<dbReference type="PANTHER" id="PTHR30543">
    <property type="entry name" value="CHROMATE REDUCTASE"/>
    <property type="match status" value="1"/>
</dbReference>
<dbReference type="PANTHER" id="PTHR30543:SF21">
    <property type="entry name" value="NAD(P)H-DEPENDENT FMN REDUCTASE LOT6"/>
    <property type="match status" value="1"/>
</dbReference>
<reference evidence="4" key="4">
    <citation type="submission" date="2024-09" db="EMBL/GenBank/DDBJ databases">
        <authorList>
            <person name="Sun Q."/>
            <person name="Mori K."/>
        </authorList>
    </citation>
    <scope>NUCLEOTIDE SEQUENCE</scope>
    <source>
        <strain evidence="4">KCTC 62575</strain>
    </source>
</reference>
<dbReference type="Gene3D" id="3.40.50.360">
    <property type="match status" value="1"/>
</dbReference>
<evidence type="ECO:0000256" key="1">
    <source>
        <dbReference type="ARBA" id="ARBA00001917"/>
    </source>
</evidence>
<sequence>MSKKILIVVGSLRQGSYNLKIAKHIVKSNPIQAEFKIAKIDDLALYSELYDDASETPEAYTRIREDVEQADGVIFITPEYNRGTSAALKNAIDVVSRPWGQSKWNNKPCSIISSTIGTSGAISANYQVRQTLNCLNAPVMPAPEVCLFGISSSFNENDELINEIVEKILENFTQSFDRWIEKFKRDF</sequence>
<dbReference type="GO" id="GO:0010181">
    <property type="term" value="F:FMN binding"/>
    <property type="evidence" value="ECO:0007669"/>
    <property type="project" value="TreeGrafter"/>
</dbReference>
<dbReference type="AlphaFoldDB" id="A0A371YRW0"/>
<dbReference type="InterPro" id="IPR050712">
    <property type="entry name" value="NAD(P)H-dep_reductase"/>
</dbReference>
<protein>
    <submittedName>
        <fullName evidence="5">NAD(P)H-dependent oxidoreductase</fullName>
    </submittedName>
    <submittedName>
        <fullName evidence="4">NADPH-dependent FMN reductase</fullName>
        <ecNumber evidence="4">1.-.-.-</ecNumber>
    </submittedName>
</protein>
<dbReference type="InterPro" id="IPR029039">
    <property type="entry name" value="Flavoprotein-like_sf"/>
</dbReference>
<dbReference type="GO" id="GO:0016491">
    <property type="term" value="F:oxidoreductase activity"/>
    <property type="evidence" value="ECO:0007669"/>
    <property type="project" value="UniProtKB-KW"/>
</dbReference>
<evidence type="ECO:0000313" key="7">
    <source>
        <dbReference type="Proteomes" id="UP001595455"/>
    </source>
</evidence>
<comment type="caution">
    <text evidence="5">The sequence shown here is derived from an EMBL/GenBank/DDBJ whole genome shotgun (WGS) entry which is preliminary data.</text>
</comment>
<dbReference type="Pfam" id="PF03358">
    <property type="entry name" value="FMN_red"/>
    <property type="match status" value="1"/>
</dbReference>
<evidence type="ECO:0000259" key="3">
    <source>
        <dbReference type="Pfam" id="PF03358"/>
    </source>
</evidence>
<reference evidence="7" key="3">
    <citation type="journal article" date="2019" name="Int. J. Syst. Evol. Microbiol.">
        <title>The Global Catalogue of Microorganisms (GCM) 10K type strain sequencing project: providing services to taxonomists for standard genome sequencing and annotation.</title>
        <authorList>
            <consortium name="The Broad Institute Genomics Platform"/>
            <consortium name="The Broad Institute Genome Sequencing Center for Infectious Disease"/>
            <person name="Wu L."/>
            <person name="Ma J."/>
        </authorList>
    </citation>
    <scope>NUCLEOTIDE SEQUENCE [LARGE SCALE GENOMIC DNA]</scope>
    <source>
        <strain evidence="7">KCTC 62575</strain>
    </source>
</reference>
<comment type="cofactor">
    <cofactor evidence="1">
        <name>FMN</name>
        <dbReference type="ChEBI" id="CHEBI:58210"/>
    </cofactor>
</comment>
<accession>A0A371YRW0</accession>
<evidence type="ECO:0000256" key="2">
    <source>
        <dbReference type="ARBA" id="ARBA00022643"/>
    </source>
</evidence>
<keyword evidence="4" id="KW-0560">Oxidoreductase</keyword>
<dbReference type="GO" id="GO:0005829">
    <property type="term" value="C:cytosol"/>
    <property type="evidence" value="ECO:0007669"/>
    <property type="project" value="TreeGrafter"/>
</dbReference>
<dbReference type="EMBL" id="PYIX02000008">
    <property type="protein sequence ID" value="RFC84207.1"/>
    <property type="molecule type" value="Genomic_DNA"/>
</dbReference>
<reference evidence="4" key="1">
    <citation type="journal article" date="2014" name="Int. J. Syst. Evol. Microbiol.">
        <title>Complete genome of a new Firmicutes species belonging to the dominant human colonic microbiota ('Ruminococcus bicirculans') reveals two chromosomes and a selective capacity to utilize plant glucans.</title>
        <authorList>
            <consortium name="NISC Comparative Sequencing Program"/>
            <person name="Wegmann U."/>
            <person name="Louis P."/>
            <person name="Goesmann A."/>
            <person name="Henrissat B."/>
            <person name="Duncan S.H."/>
            <person name="Flint H.J."/>
        </authorList>
    </citation>
    <scope>NUCLEOTIDE SEQUENCE</scope>
    <source>
        <strain evidence="4">KCTC 62575</strain>
    </source>
</reference>
<dbReference type="EC" id="1.-.-.-" evidence="4"/>
<dbReference type="EMBL" id="JBHRSF010000102">
    <property type="protein sequence ID" value="MFC2997046.1"/>
    <property type="molecule type" value="Genomic_DNA"/>
</dbReference>
<gene>
    <name evidence="4" type="ORF">ACFODO_17670</name>
    <name evidence="5" type="ORF">C9E89_007125</name>
</gene>
<keyword evidence="2" id="KW-0285">Flavoprotein</keyword>
<dbReference type="Proteomes" id="UP000240957">
    <property type="component" value="Unassembled WGS sequence"/>
</dbReference>
<dbReference type="RefSeq" id="WP_107007564.1">
    <property type="nucleotide sequence ID" value="NZ_JBHRSF010000102.1"/>
</dbReference>
<proteinExistence type="predicted"/>
<evidence type="ECO:0000313" key="5">
    <source>
        <dbReference type="EMBL" id="RFC84207.1"/>
    </source>
</evidence>
<feature type="domain" description="NADPH-dependent FMN reductase-like" evidence="3">
    <location>
        <begin position="4"/>
        <end position="145"/>
    </location>
</feature>
<keyword evidence="2" id="KW-0288">FMN</keyword>
<dbReference type="SUPFAM" id="SSF52218">
    <property type="entry name" value="Flavoproteins"/>
    <property type="match status" value="1"/>
</dbReference>
<evidence type="ECO:0000313" key="6">
    <source>
        <dbReference type="Proteomes" id="UP000240957"/>
    </source>
</evidence>
<name>A0A371YRW0_9GAMM</name>
<organism evidence="5 6">
    <name type="scientific">Acinetobacter sichuanensis</name>
    <dbReference type="NCBI Taxonomy" id="2136183"/>
    <lineage>
        <taxon>Bacteria</taxon>
        <taxon>Pseudomonadati</taxon>
        <taxon>Pseudomonadota</taxon>
        <taxon>Gammaproteobacteria</taxon>
        <taxon>Moraxellales</taxon>
        <taxon>Moraxellaceae</taxon>
        <taxon>Acinetobacter</taxon>
    </lineage>
</organism>